<keyword evidence="2" id="KW-1003">Cell membrane</keyword>
<evidence type="ECO:0000313" key="8">
    <source>
        <dbReference type="EMBL" id="SIR12214.1"/>
    </source>
</evidence>
<comment type="caution">
    <text evidence="8">The sequence shown here is derived from an EMBL/GenBank/DDBJ whole genome shotgun (WGS) entry which is preliminary data.</text>
</comment>
<dbReference type="EMBL" id="FTNE01000016">
    <property type="protein sequence ID" value="SIR12214.1"/>
    <property type="molecule type" value="Genomic_DNA"/>
</dbReference>
<evidence type="ECO:0000256" key="2">
    <source>
        <dbReference type="ARBA" id="ARBA00022475"/>
    </source>
</evidence>
<evidence type="ECO:0000256" key="6">
    <source>
        <dbReference type="ARBA" id="ARBA00023136"/>
    </source>
</evidence>
<organism evidence="8 9">
    <name type="scientific">Acidiphilium rubrum</name>
    <dbReference type="NCBI Taxonomy" id="526"/>
    <lineage>
        <taxon>Bacteria</taxon>
        <taxon>Pseudomonadati</taxon>
        <taxon>Pseudomonadota</taxon>
        <taxon>Alphaproteobacteria</taxon>
        <taxon>Acetobacterales</taxon>
        <taxon>Acidocellaceae</taxon>
        <taxon>Acidiphilium</taxon>
    </lineage>
</organism>
<dbReference type="GO" id="GO:0005886">
    <property type="term" value="C:plasma membrane"/>
    <property type="evidence" value="ECO:0007669"/>
    <property type="project" value="UniProtKB-SubCell"/>
</dbReference>
<name>A0A8G2FH94_ACIRU</name>
<dbReference type="Proteomes" id="UP000186308">
    <property type="component" value="Unassembled WGS sequence"/>
</dbReference>
<feature type="transmembrane region" description="Helical" evidence="7">
    <location>
        <begin position="379"/>
        <end position="399"/>
    </location>
</feature>
<evidence type="ECO:0000256" key="4">
    <source>
        <dbReference type="ARBA" id="ARBA00022692"/>
    </source>
</evidence>
<keyword evidence="5 7" id="KW-1133">Transmembrane helix</keyword>
<keyword evidence="3" id="KW-0997">Cell inner membrane</keyword>
<feature type="transmembrane region" description="Helical" evidence="7">
    <location>
        <begin position="55"/>
        <end position="80"/>
    </location>
</feature>
<evidence type="ECO:0000256" key="3">
    <source>
        <dbReference type="ARBA" id="ARBA00022519"/>
    </source>
</evidence>
<gene>
    <name evidence="8" type="ORF">SAMN05421828_11626</name>
</gene>
<feature type="transmembrane region" description="Helical" evidence="7">
    <location>
        <begin position="349"/>
        <end position="373"/>
    </location>
</feature>
<evidence type="ECO:0000313" key="9">
    <source>
        <dbReference type="Proteomes" id="UP000186308"/>
    </source>
</evidence>
<feature type="transmembrane region" description="Helical" evidence="7">
    <location>
        <begin position="100"/>
        <end position="124"/>
    </location>
</feature>
<proteinExistence type="predicted"/>
<dbReference type="AlphaFoldDB" id="A0A8G2FH94"/>
<feature type="transmembrane region" description="Helical" evidence="7">
    <location>
        <begin position="258"/>
        <end position="284"/>
    </location>
</feature>
<accession>A0A8G2FH94</accession>
<keyword evidence="6 7" id="KW-0472">Membrane</keyword>
<dbReference type="InterPro" id="IPR051800">
    <property type="entry name" value="PqiA-PqiB_transport"/>
</dbReference>
<dbReference type="InterPro" id="IPR007498">
    <property type="entry name" value="PqiA-like"/>
</dbReference>
<comment type="subcellular location">
    <subcellularLocation>
        <location evidence="1">Cell inner membrane</location>
    </subcellularLocation>
</comment>
<dbReference type="RefSeq" id="WP_139334103.1">
    <property type="nucleotide sequence ID" value="NZ_FTNE01000016.1"/>
</dbReference>
<dbReference type="Pfam" id="PF04403">
    <property type="entry name" value="PqiA"/>
    <property type="match status" value="2"/>
</dbReference>
<keyword evidence="9" id="KW-1185">Reference proteome</keyword>
<feature type="transmembrane region" description="Helical" evidence="7">
    <location>
        <begin position="304"/>
        <end position="329"/>
    </location>
</feature>
<sequence length="429" mass="46476">MTGDGAHSVALRDCPLCGLISTVPHNVRGVAASCPQCTSSLGRIWHPDMRIPRGWALAAGLFYLLALAGPFVQISIFGRLQRADIATGPLQLTVQGFDLVGFLVLAVTIIFPGIKLGIVLLTLFGIRLEHQPTRFLKAIFRWYPLIGPWAMVDVYLLGFLVAYTRLTAMATVHLDLSLFALVGLMISMAALDGSLDTGAIWDALDTGPAPRPLDADHRGGHLIGCHCCFLINRAEPGMACTRCDTVLRDRKPDSIVRSWAFVIAAMALYIPANLYPVMLITQLARTTPFTIMGGIVELFAAGVWPLGLLVLLASIAIPLVKLLSMACMLIEAQRPSGRHLLGLTRTYRFVAFIGRWSMIDVFMVSILVALVRFGQFANVRASTGAACFAGVVVITMVAVESFDPRLMWDGAREAAPETPHDPTLIAEPS</sequence>
<dbReference type="OrthoDB" id="9800207at2"/>
<feature type="transmembrane region" description="Helical" evidence="7">
    <location>
        <begin position="170"/>
        <end position="191"/>
    </location>
</feature>
<feature type="transmembrane region" description="Helical" evidence="7">
    <location>
        <begin position="145"/>
        <end position="164"/>
    </location>
</feature>
<keyword evidence="4 7" id="KW-0812">Transmembrane</keyword>
<reference evidence="8 9" key="1">
    <citation type="submission" date="2017-01" db="EMBL/GenBank/DDBJ databases">
        <authorList>
            <person name="Varghese N."/>
            <person name="Submissions S."/>
        </authorList>
    </citation>
    <scope>NUCLEOTIDE SEQUENCE [LARGE SCALE GENOMIC DNA]</scope>
    <source>
        <strain evidence="8 9">ATCC 35905</strain>
    </source>
</reference>
<dbReference type="PANTHER" id="PTHR30462:SF3">
    <property type="entry name" value="INTERMEMBRANE TRANSPORT PROTEIN PQIA"/>
    <property type="match status" value="1"/>
</dbReference>
<protein>
    <submittedName>
        <fullName evidence="8">Paraquat-inducible protein A</fullName>
    </submittedName>
</protein>
<evidence type="ECO:0000256" key="7">
    <source>
        <dbReference type="SAM" id="Phobius"/>
    </source>
</evidence>
<evidence type="ECO:0000256" key="5">
    <source>
        <dbReference type="ARBA" id="ARBA00022989"/>
    </source>
</evidence>
<dbReference type="PANTHER" id="PTHR30462">
    <property type="entry name" value="INTERMEMBRANE TRANSPORT PROTEIN PQIB-RELATED"/>
    <property type="match status" value="1"/>
</dbReference>
<evidence type="ECO:0000256" key="1">
    <source>
        <dbReference type="ARBA" id="ARBA00004533"/>
    </source>
</evidence>